<proteinExistence type="predicted"/>
<accession>A0A1F5WPR6</accession>
<reference evidence="1 2" key="1">
    <citation type="journal article" date="2016" name="Nat. Commun.">
        <title>Thousands of microbial genomes shed light on interconnected biogeochemical processes in an aquifer system.</title>
        <authorList>
            <person name="Anantharaman K."/>
            <person name="Brown C.T."/>
            <person name="Hug L.A."/>
            <person name="Sharon I."/>
            <person name="Castelle C.J."/>
            <person name="Probst A.J."/>
            <person name="Thomas B.C."/>
            <person name="Singh A."/>
            <person name="Wilkins M.J."/>
            <person name="Karaoz U."/>
            <person name="Brodie E.L."/>
            <person name="Williams K.H."/>
            <person name="Hubbard S.S."/>
            <person name="Banfield J.F."/>
        </authorList>
    </citation>
    <scope>NUCLEOTIDE SEQUENCE [LARGE SCALE GENOMIC DNA]</scope>
</reference>
<evidence type="ECO:0000313" key="2">
    <source>
        <dbReference type="Proteomes" id="UP000177723"/>
    </source>
</evidence>
<name>A0A1F5WPR6_9BACT</name>
<gene>
    <name evidence="1" type="ORF">A3F23_00110</name>
</gene>
<comment type="caution">
    <text evidence="1">The sequence shown here is derived from an EMBL/GenBank/DDBJ whole genome shotgun (WGS) entry which is preliminary data.</text>
</comment>
<dbReference type="EMBL" id="MFHT01000016">
    <property type="protein sequence ID" value="OGF77594.1"/>
    <property type="molecule type" value="Genomic_DNA"/>
</dbReference>
<organism evidence="1 2">
    <name type="scientific">Candidatus Giovannonibacteria bacterium RIFCSPHIGHO2_12_FULL_43_15</name>
    <dbReference type="NCBI Taxonomy" id="1798341"/>
    <lineage>
        <taxon>Bacteria</taxon>
        <taxon>Candidatus Giovannoniibacteriota</taxon>
    </lineage>
</organism>
<protein>
    <submittedName>
        <fullName evidence="1">Uncharacterized protein</fullName>
    </submittedName>
</protein>
<dbReference type="Proteomes" id="UP000177723">
    <property type="component" value="Unassembled WGS sequence"/>
</dbReference>
<evidence type="ECO:0000313" key="1">
    <source>
        <dbReference type="EMBL" id="OGF77594.1"/>
    </source>
</evidence>
<sequence length="66" mass="7461">MGDKGVVGLNSQNQICNNCSRGVYIGSGRFVNRIPDLNDMETRVDNGLKFPEGDYRCEECDEKCHY</sequence>
<dbReference type="AlphaFoldDB" id="A0A1F5WPR6"/>